<accession>I4A340</accession>
<feature type="transmembrane region" description="Helical" evidence="3">
    <location>
        <begin position="466"/>
        <end position="487"/>
    </location>
</feature>
<dbReference type="PATRIC" id="fig|867902.3.peg.2196"/>
<dbReference type="NCBIfam" id="TIGR01760">
    <property type="entry name" value="tape_meas_TP901"/>
    <property type="match status" value="1"/>
</dbReference>
<proteinExistence type="predicted"/>
<organism evidence="5 6">
    <name type="scientific">Ornithobacterium rhinotracheale (strain ATCC 51463 / DSM 15997 / CCUG 23171 / CIP 104009 / LMG 9086)</name>
    <dbReference type="NCBI Taxonomy" id="867902"/>
    <lineage>
        <taxon>Bacteria</taxon>
        <taxon>Pseudomonadati</taxon>
        <taxon>Bacteroidota</taxon>
        <taxon>Flavobacteriia</taxon>
        <taxon>Flavobacteriales</taxon>
        <taxon>Weeksellaceae</taxon>
        <taxon>Ornithobacterium</taxon>
    </lineage>
</organism>
<dbReference type="STRING" id="867902.Ornrh_2243"/>
<reference evidence="5 6" key="1">
    <citation type="submission" date="2012-06" db="EMBL/GenBank/DDBJ databases">
        <title>The complete genome of Ornithobacterium rhinotracheale DSM 15997.</title>
        <authorList>
            <consortium name="US DOE Joint Genome Institute (JGI-PGF)"/>
            <person name="Lucas S."/>
            <person name="Copeland A."/>
            <person name="Lapidus A."/>
            <person name="Goodwin L."/>
            <person name="Pitluck S."/>
            <person name="Peters L."/>
            <person name="Mikhailova N."/>
            <person name="Teshima H."/>
            <person name="Kyrpides N."/>
            <person name="Mavromatis K."/>
            <person name="Pagani I."/>
            <person name="Ivanova N."/>
            <person name="Ovchinnikova G."/>
            <person name="Zeytun A."/>
            <person name="Detter J.C."/>
            <person name="Han C."/>
            <person name="Land M."/>
            <person name="Hauser L."/>
            <person name="Markowitz V."/>
            <person name="Cheng J.-F."/>
            <person name="Hugenholtz P."/>
            <person name="Woyke T."/>
            <person name="Wu D."/>
            <person name="Lang E."/>
            <person name="Kopitz M."/>
            <person name="Brambilla E."/>
            <person name="Klenk H.-P."/>
            <person name="Eisen J.A."/>
        </authorList>
    </citation>
    <scope>NUCLEOTIDE SEQUENCE [LARGE SCALE GENOMIC DNA]</scope>
    <source>
        <strain evidence="6">ATCC 51463 / DSM 15997 / CCUG 23171 / LMG 9086</strain>
    </source>
</reference>
<feature type="transmembrane region" description="Helical" evidence="3">
    <location>
        <begin position="442"/>
        <end position="460"/>
    </location>
</feature>
<feature type="compositionally biased region" description="Gly residues" evidence="2">
    <location>
        <begin position="589"/>
        <end position="601"/>
    </location>
</feature>
<name>I4A340_ORNRL</name>
<gene>
    <name evidence="5" type="ordered locus">Ornrh_2243</name>
</gene>
<evidence type="ECO:0000313" key="5">
    <source>
        <dbReference type="EMBL" id="AFL98374.1"/>
    </source>
</evidence>
<protein>
    <submittedName>
        <fullName evidence="5">Phage tail tape measure protein, TP901 family</fullName>
    </submittedName>
</protein>
<dbReference type="AlphaFoldDB" id="I4A340"/>
<dbReference type="KEGG" id="orh:Ornrh_2243"/>
<keyword evidence="6" id="KW-1185">Reference proteome</keyword>
<dbReference type="HOGENOM" id="CLU_023615_0_0_10"/>
<dbReference type="Pfam" id="PF10145">
    <property type="entry name" value="PhageMin_Tail"/>
    <property type="match status" value="1"/>
</dbReference>
<dbReference type="RefSeq" id="WP_014791875.1">
    <property type="nucleotide sequence ID" value="NC_018016.1"/>
</dbReference>
<dbReference type="GeneID" id="97258994"/>
<dbReference type="InterPro" id="IPR010090">
    <property type="entry name" value="Phage_tape_meas"/>
</dbReference>
<sequence length="666" mass="70519">MSQTNWILNLVDKITAPIKKVQKQIDDTKKKFDGATKKGNRFGDCLKRIRAIDWMAATEGVNRLGSRISEAAKVGEDFEASLLDVSAIAGVSGEKLDALGDKARELAKTFGTEATDNLETFKTILSRLGPQLGESDEAMEKMGRYVNTLSKTMGGDAKGATDALTTSMLQFKVNLDDPIAAAGQMERMMNVMAAGAKEGAAEVPQIAQALVQAGGAAKLSNVSFEETNAALQALAKSGKYGAEAGVGLRNVLIKMNAPSALSKEATEMLKSYGVNMKKVSDASVPFADRLRELQKIGKNTDALAAVFGAENIQSAQGLINSADAQAELTEQITGTNVAYEQAEIVMSGWSEKMKRAKAWIDDLKIGSFKFTSVLGVMGDTLGGTVSVLGDFGAAYSGLSPVLKSTRKWLGETIVAKKIAAFWTKAVTVAQWAWNAALSANPIGLVIAAIAVLIGLIVVAINKFDSWGSTMLLLLGPIGMVVSAVMMIKRHWDSIVDAFQSDGIIGGLKRIGLVLLDVLMHPLQRILGWVAELTGWDWAKNAAGSVEEFRKNMNLISTSEKEAGKQKKQDKPTGNVVTGGVSVNDLIDGNGNGTGGETGTGGRKGKGKKTKTGGGGLSSSGGNKVINFKVEMKNYFSIDRSISSKEVAANGVVSKINDRLRDAVVVV</sequence>
<keyword evidence="3" id="KW-0472">Membrane</keyword>
<feature type="region of interest" description="Disordered" evidence="2">
    <location>
        <begin position="585"/>
        <end position="617"/>
    </location>
</feature>
<dbReference type="GeneID" id="71570487"/>
<dbReference type="PANTHER" id="PTHR37813:SF1">
    <property type="entry name" value="FELS-2 PROPHAGE PROTEIN"/>
    <property type="match status" value="1"/>
</dbReference>
<keyword evidence="3" id="KW-1133">Transmembrane helix</keyword>
<evidence type="ECO:0000259" key="4">
    <source>
        <dbReference type="Pfam" id="PF10145"/>
    </source>
</evidence>
<dbReference type="Proteomes" id="UP000006051">
    <property type="component" value="Chromosome"/>
</dbReference>
<evidence type="ECO:0000256" key="2">
    <source>
        <dbReference type="SAM" id="MobiDB-lite"/>
    </source>
</evidence>
<dbReference type="eggNOG" id="COG5283">
    <property type="taxonomic scope" value="Bacteria"/>
</dbReference>
<dbReference type="PANTHER" id="PTHR37813">
    <property type="entry name" value="FELS-2 PROPHAGE PROTEIN"/>
    <property type="match status" value="1"/>
</dbReference>
<dbReference type="EMBL" id="CP003283">
    <property type="protein sequence ID" value="AFL98374.1"/>
    <property type="molecule type" value="Genomic_DNA"/>
</dbReference>
<keyword evidence="1" id="KW-1188">Viral release from host cell</keyword>
<feature type="domain" description="Phage tail tape measure protein" evidence="4">
    <location>
        <begin position="101"/>
        <end position="305"/>
    </location>
</feature>
<keyword evidence="3" id="KW-0812">Transmembrane</keyword>
<evidence type="ECO:0000313" key="6">
    <source>
        <dbReference type="Proteomes" id="UP000006051"/>
    </source>
</evidence>
<evidence type="ECO:0000256" key="3">
    <source>
        <dbReference type="SAM" id="Phobius"/>
    </source>
</evidence>
<evidence type="ECO:0000256" key="1">
    <source>
        <dbReference type="ARBA" id="ARBA00022612"/>
    </source>
</evidence>